<comment type="cofactor">
    <cofactor evidence="5">
        <name>heme</name>
        <dbReference type="ChEBI" id="CHEBI:30413"/>
    </cofactor>
</comment>
<dbReference type="PRINTS" id="PR00385">
    <property type="entry name" value="P450"/>
</dbReference>
<dbReference type="RefSeq" id="XP_016621345.1">
    <property type="nucleotide sequence ID" value="XM_016762398.1"/>
</dbReference>
<dbReference type="Gene3D" id="1.10.630.10">
    <property type="entry name" value="Cytochrome P450"/>
    <property type="match status" value="1"/>
</dbReference>
<dbReference type="GO" id="GO:0020037">
    <property type="term" value="F:heme binding"/>
    <property type="evidence" value="ECO:0007669"/>
    <property type="project" value="InterPro"/>
</dbReference>
<protein>
    <recommendedName>
        <fullName evidence="9">Cytochrome P450</fullName>
    </recommendedName>
</protein>
<keyword evidence="2 5" id="KW-0479">Metal-binding</keyword>
<dbReference type="InterPro" id="IPR017972">
    <property type="entry name" value="Cyt_P450_CS"/>
</dbReference>
<keyword evidence="8" id="KW-1185">Reference proteome</keyword>
<comment type="similarity">
    <text evidence="1 6">Belongs to the cytochrome P450 family.</text>
</comment>
<dbReference type="EMBL" id="KN846985">
    <property type="protein sequence ID" value="KIW94676.1"/>
    <property type="molecule type" value="Genomic_DNA"/>
</dbReference>
<dbReference type="GO" id="GO:0016705">
    <property type="term" value="F:oxidoreductase activity, acting on paired donors, with incorporation or reduction of molecular oxygen"/>
    <property type="evidence" value="ECO:0007669"/>
    <property type="project" value="InterPro"/>
</dbReference>
<dbReference type="Proteomes" id="UP000053789">
    <property type="component" value="Unassembled WGS sequence"/>
</dbReference>
<dbReference type="Pfam" id="PF00067">
    <property type="entry name" value="p450"/>
    <property type="match status" value="1"/>
</dbReference>
<dbReference type="PANTHER" id="PTHR46300:SF8">
    <property type="entry name" value="CYTOCHROME P450 2E1"/>
    <property type="match status" value="1"/>
</dbReference>
<feature type="binding site" description="axial binding residue" evidence="5">
    <location>
        <position position="425"/>
    </location>
    <ligand>
        <name>heme</name>
        <dbReference type="ChEBI" id="CHEBI:30413"/>
    </ligand>
    <ligandPart>
        <name>Fe</name>
        <dbReference type="ChEBI" id="CHEBI:18248"/>
    </ligandPart>
</feature>
<gene>
    <name evidence="7" type="ORF">Z519_04653</name>
</gene>
<dbReference type="GO" id="GO:0005506">
    <property type="term" value="F:iron ion binding"/>
    <property type="evidence" value="ECO:0007669"/>
    <property type="project" value="InterPro"/>
</dbReference>
<dbReference type="SUPFAM" id="SSF48264">
    <property type="entry name" value="Cytochrome P450"/>
    <property type="match status" value="1"/>
</dbReference>
<dbReference type="GO" id="GO:0004497">
    <property type="term" value="F:monooxygenase activity"/>
    <property type="evidence" value="ECO:0007669"/>
    <property type="project" value="UniProtKB-KW"/>
</dbReference>
<dbReference type="PROSITE" id="PS00086">
    <property type="entry name" value="CYTOCHROME_P450"/>
    <property type="match status" value="1"/>
</dbReference>
<organism evidence="7 8">
    <name type="scientific">Cladophialophora bantiana (strain ATCC 10958 / CBS 173.52 / CDC B-1940 / NIH 8579)</name>
    <name type="common">Xylohypha bantiana</name>
    <dbReference type="NCBI Taxonomy" id="1442370"/>
    <lineage>
        <taxon>Eukaryota</taxon>
        <taxon>Fungi</taxon>
        <taxon>Dikarya</taxon>
        <taxon>Ascomycota</taxon>
        <taxon>Pezizomycotina</taxon>
        <taxon>Eurotiomycetes</taxon>
        <taxon>Chaetothyriomycetidae</taxon>
        <taxon>Chaetothyriales</taxon>
        <taxon>Herpotrichiellaceae</taxon>
        <taxon>Cladophialophora</taxon>
    </lineage>
</organism>
<name>A0A0D2EXJ5_CLAB1</name>
<evidence type="ECO:0000313" key="7">
    <source>
        <dbReference type="EMBL" id="KIW94676.1"/>
    </source>
</evidence>
<dbReference type="InterPro" id="IPR036396">
    <property type="entry name" value="Cyt_P450_sf"/>
</dbReference>
<dbReference type="HOGENOM" id="CLU_001570_2_1_1"/>
<evidence type="ECO:0000256" key="3">
    <source>
        <dbReference type="ARBA" id="ARBA00023002"/>
    </source>
</evidence>
<keyword evidence="3 6" id="KW-0560">Oxidoreductase</keyword>
<evidence type="ECO:0008006" key="9">
    <source>
        <dbReference type="Google" id="ProtNLM"/>
    </source>
</evidence>
<evidence type="ECO:0000256" key="1">
    <source>
        <dbReference type="ARBA" id="ARBA00010617"/>
    </source>
</evidence>
<dbReference type="GeneID" id="27697581"/>
<evidence type="ECO:0000256" key="6">
    <source>
        <dbReference type="RuleBase" id="RU000461"/>
    </source>
</evidence>
<evidence type="ECO:0000313" key="8">
    <source>
        <dbReference type="Proteomes" id="UP000053789"/>
    </source>
</evidence>
<dbReference type="PRINTS" id="PR00463">
    <property type="entry name" value="EP450I"/>
</dbReference>
<dbReference type="InterPro" id="IPR001128">
    <property type="entry name" value="Cyt_P450"/>
</dbReference>
<accession>A0A0D2EXJ5</accession>
<keyword evidence="5 6" id="KW-0349">Heme</keyword>
<sequence>MLSACVLAALAFAASIWRLRLFITARKTPDGLKDLPGPKGYLIIGSILEFPKTFSYHKFKEWSDKYGPIFQVKILGKTHVVISDIEIANELLALRGSYYSDRPRIVMLHELVSRYGNLGSSPQNEYWKNGRKFSSTTLSSNALEQWNAVQVHQAARLVYDLVSDASKYEYLFERYSATVALRVLYNKTLTRSEEKEHLDKITAIYLPSWLAPFKVEANRLHEFEYSYFRNLLAEGQQHFRPEEDHAKRPQALIQAYVSDKGSWNLSDFEIAYVMGTLLEGGSGTTSSAMQSYCLAMWHYPEWQKKVQDEIDRVVGDHLPSFDDCPDLPIVRAVMKETLRWRPVVPGGIPHRATKDDTYNGFFVPKGATVHANQYAMFKDEATYPDAEAFNPDRWLNPNYPTYQEPLTQYPNLKRFPAFGFGRRICPGLVLAERSLFIEISMLMWLCSVTKKLDEEGQVIPVPWYDYKPGNNTGPNRFHFEVEMREQQRLQILANVVGIS</sequence>
<dbReference type="InterPro" id="IPR002401">
    <property type="entry name" value="Cyt_P450_E_grp-I"/>
</dbReference>
<keyword evidence="6" id="KW-0503">Monooxygenase</keyword>
<dbReference type="InterPro" id="IPR050364">
    <property type="entry name" value="Cytochrome_P450_fung"/>
</dbReference>
<dbReference type="OrthoDB" id="1103324at2759"/>
<keyword evidence="4 5" id="KW-0408">Iron</keyword>
<evidence type="ECO:0000256" key="2">
    <source>
        <dbReference type="ARBA" id="ARBA00022723"/>
    </source>
</evidence>
<reference evidence="7" key="1">
    <citation type="submission" date="2015-01" db="EMBL/GenBank/DDBJ databases">
        <title>The Genome Sequence of Cladophialophora bantiana CBS 173.52.</title>
        <authorList>
            <consortium name="The Broad Institute Genomics Platform"/>
            <person name="Cuomo C."/>
            <person name="de Hoog S."/>
            <person name="Gorbushina A."/>
            <person name="Stielow B."/>
            <person name="Teixiera M."/>
            <person name="Abouelleil A."/>
            <person name="Chapman S.B."/>
            <person name="Priest M."/>
            <person name="Young S.K."/>
            <person name="Wortman J."/>
            <person name="Nusbaum C."/>
            <person name="Birren B."/>
        </authorList>
    </citation>
    <scope>NUCLEOTIDE SEQUENCE [LARGE SCALE GENOMIC DNA]</scope>
    <source>
        <strain evidence="7">CBS 173.52</strain>
    </source>
</reference>
<evidence type="ECO:0000256" key="5">
    <source>
        <dbReference type="PIRSR" id="PIRSR602401-1"/>
    </source>
</evidence>
<dbReference type="PANTHER" id="PTHR46300">
    <property type="entry name" value="P450, PUTATIVE (EUROFUNG)-RELATED-RELATED"/>
    <property type="match status" value="1"/>
</dbReference>
<evidence type="ECO:0000256" key="4">
    <source>
        <dbReference type="ARBA" id="ARBA00023004"/>
    </source>
</evidence>
<dbReference type="CDD" id="cd11065">
    <property type="entry name" value="CYP64-like"/>
    <property type="match status" value="1"/>
</dbReference>
<proteinExistence type="inferred from homology"/>
<dbReference type="AlphaFoldDB" id="A0A0D2EXJ5"/>
<dbReference type="VEuPathDB" id="FungiDB:Z519_04653"/>